<evidence type="ECO:0000256" key="5">
    <source>
        <dbReference type="ARBA" id="ARBA00022692"/>
    </source>
</evidence>
<dbReference type="PANTHER" id="PTHR42987:SF4">
    <property type="entry name" value="PROTEASE SOHB-RELATED"/>
    <property type="match status" value="1"/>
</dbReference>
<dbReference type="GO" id="GO:0005886">
    <property type="term" value="C:plasma membrane"/>
    <property type="evidence" value="ECO:0007669"/>
    <property type="project" value="UniProtKB-SubCell"/>
</dbReference>
<dbReference type="SUPFAM" id="SSF52096">
    <property type="entry name" value="ClpP/crotonase"/>
    <property type="match status" value="1"/>
</dbReference>
<evidence type="ECO:0000256" key="10">
    <source>
        <dbReference type="SAM" id="Coils"/>
    </source>
</evidence>
<evidence type="ECO:0000256" key="9">
    <source>
        <dbReference type="ARBA" id="ARBA00023136"/>
    </source>
</evidence>
<comment type="subcellular location">
    <subcellularLocation>
        <location evidence="1">Cell membrane</location>
    </subcellularLocation>
</comment>
<dbReference type="Pfam" id="PF01343">
    <property type="entry name" value="Peptidase_S49"/>
    <property type="match status" value="1"/>
</dbReference>
<dbReference type="CDD" id="cd07023">
    <property type="entry name" value="S49_Sppa_N_C"/>
    <property type="match status" value="1"/>
</dbReference>
<keyword evidence="6" id="KW-0378">Hydrolase</keyword>
<accession>A0AAJ3NZ60</accession>
<dbReference type="Gene3D" id="6.20.330.10">
    <property type="match status" value="1"/>
</dbReference>
<evidence type="ECO:0000256" key="11">
    <source>
        <dbReference type="SAM" id="Phobius"/>
    </source>
</evidence>
<dbReference type="InterPro" id="IPR047272">
    <property type="entry name" value="S49_SppA_C"/>
</dbReference>
<dbReference type="InterPro" id="IPR029045">
    <property type="entry name" value="ClpP/crotonase-like_dom_sf"/>
</dbReference>
<sequence>MNTLSYFLVKNISARRLNVPVVNCEAKRCLTKVGLVELLSEYGLFLAKIVTVVVAIAAVAAIIVNVAQRNKRQRGELRVNNLSEQYKEMKEELAAALMDPHQQKQWHKAQKKKHKQEAKAAKAKAKLGEVVTDSKPRVWVLDFKGSMDAHEVNSLREEITAVLAAFKPRDQVVLRLESPGGMVHGYGLAASQLRRLRDKNIPLTVTVDKVAASGGYMMACVADKIVSAPFAIVGSIGVVAQMPNFNRFLKSKDIDIELHTAGQYKRTLTLLGENTEEGREKFREELNETHQLFKDFVKRMRPSLDIEEVATGEHWYGQQAVEKGLVDEINTSDEVILNLMDGREVVNVRYMQRKRLIDRFTGSAAESVDRLLLRWWQRGQKPLM</sequence>
<keyword evidence="9 11" id="KW-0472">Membrane</keyword>
<evidence type="ECO:0000259" key="13">
    <source>
        <dbReference type="Pfam" id="PF08496"/>
    </source>
</evidence>
<keyword evidence="3" id="KW-1003">Cell membrane</keyword>
<keyword evidence="8 11" id="KW-1133">Transmembrane helix</keyword>
<evidence type="ECO:0000256" key="2">
    <source>
        <dbReference type="ARBA" id="ARBA00008683"/>
    </source>
</evidence>
<feature type="domain" description="Peptidase S49" evidence="12">
    <location>
        <begin position="196"/>
        <end position="345"/>
    </location>
</feature>
<gene>
    <name evidence="14" type="ORF">EATG_02714</name>
</gene>
<dbReference type="Proteomes" id="UP000243401">
    <property type="component" value="Unassembled WGS sequence"/>
</dbReference>
<dbReference type="Gene3D" id="3.90.226.10">
    <property type="entry name" value="2-enoyl-CoA Hydratase, Chain A, domain 1"/>
    <property type="match status" value="1"/>
</dbReference>
<evidence type="ECO:0000256" key="7">
    <source>
        <dbReference type="ARBA" id="ARBA00022825"/>
    </source>
</evidence>
<dbReference type="EMBL" id="ADJX01000003">
    <property type="protein sequence ID" value="OSL48006.1"/>
    <property type="molecule type" value="Genomic_DNA"/>
</dbReference>
<dbReference type="AlphaFoldDB" id="A0AAJ3NZ60"/>
<evidence type="ECO:0000259" key="12">
    <source>
        <dbReference type="Pfam" id="PF01343"/>
    </source>
</evidence>
<dbReference type="PANTHER" id="PTHR42987">
    <property type="entry name" value="PEPTIDASE S49"/>
    <property type="match status" value="1"/>
</dbReference>
<dbReference type="Pfam" id="PF08496">
    <property type="entry name" value="Peptidase_S49_N"/>
    <property type="match status" value="1"/>
</dbReference>
<dbReference type="NCBIfam" id="NF008745">
    <property type="entry name" value="PRK11778.1"/>
    <property type="match status" value="1"/>
</dbReference>
<feature type="transmembrane region" description="Helical" evidence="11">
    <location>
        <begin position="45"/>
        <end position="67"/>
    </location>
</feature>
<reference evidence="14 15" key="1">
    <citation type="submission" date="2010-04" db="EMBL/GenBank/DDBJ databases">
        <title>The Genome Sequence of Escherichia coli H605.</title>
        <authorList>
            <consortium name="The Broad Institute Genome Sequencing Platform"/>
            <consortium name="The Broad Institute Genome Sequencing Center for Infectious Disease"/>
            <person name="Feldgarden M."/>
            <person name="Gordon D.M."/>
            <person name="Johnson J.R."/>
            <person name="Johnston B.D."/>
            <person name="Young S."/>
            <person name="Zeng Q."/>
            <person name="Koehrsen M."/>
            <person name="Alvarado L."/>
            <person name="Berlin A.M."/>
            <person name="Borenstein D."/>
            <person name="Chapman S.B."/>
            <person name="Chen Z."/>
            <person name="Engels R."/>
            <person name="Freedman E."/>
            <person name="Gellesch M."/>
            <person name="Goldberg J."/>
            <person name="Griggs A."/>
            <person name="Gujja S."/>
            <person name="Heilman E.R."/>
            <person name="Heiman D.I."/>
            <person name="Hepburn T.A."/>
            <person name="Howarth C."/>
            <person name="Jen D."/>
            <person name="Larson L."/>
            <person name="Mehta T."/>
            <person name="Park D."/>
            <person name="Pearson M."/>
            <person name="Richards J."/>
            <person name="Roberts A."/>
            <person name="Saif S."/>
            <person name="Shea T.D."/>
            <person name="Shenoy N."/>
            <person name="Sisk P."/>
            <person name="Stolte C."/>
            <person name="Sykes S.N."/>
            <person name="Walk T."/>
            <person name="White J."/>
            <person name="Yandava C."/>
            <person name="Haas B."/>
            <person name="Henn M.R."/>
            <person name="Nusbaum C."/>
            <person name="Birren B."/>
        </authorList>
    </citation>
    <scope>NUCLEOTIDE SEQUENCE [LARGE SCALE GENOMIC DNA]</scope>
    <source>
        <strain evidence="14 15">H605</strain>
    </source>
</reference>
<organism evidence="14 15">
    <name type="scientific">Escherichia coli H605</name>
    <dbReference type="NCBI Taxonomy" id="656410"/>
    <lineage>
        <taxon>Bacteria</taxon>
        <taxon>Pseudomonadati</taxon>
        <taxon>Pseudomonadota</taxon>
        <taxon>Gammaproteobacteria</taxon>
        <taxon>Enterobacterales</taxon>
        <taxon>Enterobacteriaceae</taxon>
        <taxon>Escherichia</taxon>
    </lineage>
</organism>
<dbReference type="GO" id="GO:0006508">
    <property type="term" value="P:proteolysis"/>
    <property type="evidence" value="ECO:0007669"/>
    <property type="project" value="UniProtKB-KW"/>
</dbReference>
<feature type="coiled-coil region" evidence="10">
    <location>
        <begin position="72"/>
        <end position="99"/>
    </location>
</feature>
<keyword evidence="10" id="KW-0175">Coiled coil</keyword>
<protein>
    <submittedName>
        <fullName evidence="14">Protease SohB</fullName>
    </submittedName>
</protein>
<keyword evidence="7" id="KW-0720">Serine protease</keyword>
<evidence type="ECO:0000256" key="1">
    <source>
        <dbReference type="ARBA" id="ARBA00004236"/>
    </source>
</evidence>
<evidence type="ECO:0000313" key="14">
    <source>
        <dbReference type="EMBL" id="OSL48006.1"/>
    </source>
</evidence>
<feature type="domain" description="Peptidase S49 N-terminal proteobacteria" evidence="13">
    <location>
        <begin position="37"/>
        <end position="193"/>
    </location>
</feature>
<dbReference type="InterPro" id="IPR002142">
    <property type="entry name" value="Peptidase_S49"/>
</dbReference>
<comment type="caution">
    <text evidence="14">The sequence shown here is derived from an EMBL/GenBank/DDBJ whole genome shotgun (WGS) entry which is preliminary data.</text>
</comment>
<dbReference type="InterPro" id="IPR013703">
    <property type="entry name" value="Peptidase_S49_N_proteobac"/>
</dbReference>
<evidence type="ECO:0000256" key="8">
    <source>
        <dbReference type="ARBA" id="ARBA00022989"/>
    </source>
</evidence>
<evidence type="ECO:0000256" key="6">
    <source>
        <dbReference type="ARBA" id="ARBA00022801"/>
    </source>
</evidence>
<dbReference type="GO" id="GO:0004252">
    <property type="term" value="F:serine-type endopeptidase activity"/>
    <property type="evidence" value="ECO:0007669"/>
    <property type="project" value="InterPro"/>
</dbReference>
<name>A0AAJ3NZ60_ECOLX</name>
<keyword evidence="4 14" id="KW-0645">Protease</keyword>
<comment type="similarity">
    <text evidence="2">Belongs to the peptidase S49 family.</text>
</comment>
<keyword evidence="5 11" id="KW-0812">Transmembrane</keyword>
<evidence type="ECO:0000256" key="3">
    <source>
        <dbReference type="ARBA" id="ARBA00022475"/>
    </source>
</evidence>
<proteinExistence type="inferred from homology"/>
<evidence type="ECO:0000313" key="15">
    <source>
        <dbReference type="Proteomes" id="UP000243401"/>
    </source>
</evidence>
<evidence type="ECO:0000256" key="4">
    <source>
        <dbReference type="ARBA" id="ARBA00022670"/>
    </source>
</evidence>